<gene>
    <name evidence="1" type="ORF">BDR25DRAFT_361574</name>
</gene>
<keyword evidence="2" id="KW-1185">Reference proteome</keyword>
<comment type="caution">
    <text evidence="1">The sequence shown here is derived from an EMBL/GenBank/DDBJ whole genome shotgun (WGS) entry which is preliminary data.</text>
</comment>
<dbReference type="Proteomes" id="UP000799755">
    <property type="component" value="Unassembled WGS sequence"/>
</dbReference>
<sequence>MWSKLDFKPTVTWVDQENLRRRQLYCKYSELVRTDYDSYRRAVENSQSNRITSDWLRCVKWIWAEREYLQRLVRRGVEVANDVTRYINDMIAYHRVEKKAVIEGYERSWPTDRRTFQLSFSGLVSGPEPIRKVLVSPPAPTWPCPLLLPLFPHVFSRTSPVASSVVIESPHTPICL</sequence>
<proteinExistence type="predicted"/>
<dbReference type="EMBL" id="MU003536">
    <property type="protein sequence ID" value="KAF2464495.1"/>
    <property type="molecule type" value="Genomic_DNA"/>
</dbReference>
<accession>A0ACB6QEC7</accession>
<evidence type="ECO:0000313" key="1">
    <source>
        <dbReference type="EMBL" id="KAF2464495.1"/>
    </source>
</evidence>
<protein>
    <submittedName>
        <fullName evidence="1">Uncharacterized protein</fullName>
    </submittedName>
</protein>
<name>A0ACB6QEC7_9PLEO</name>
<evidence type="ECO:0000313" key="2">
    <source>
        <dbReference type="Proteomes" id="UP000799755"/>
    </source>
</evidence>
<reference evidence="1" key="1">
    <citation type="journal article" date="2020" name="Stud. Mycol.">
        <title>101 Dothideomycetes genomes: a test case for predicting lifestyles and emergence of pathogens.</title>
        <authorList>
            <person name="Haridas S."/>
            <person name="Albert R."/>
            <person name="Binder M."/>
            <person name="Bloem J."/>
            <person name="Labutti K."/>
            <person name="Salamov A."/>
            <person name="Andreopoulos B."/>
            <person name="Baker S."/>
            <person name="Barry K."/>
            <person name="Bills G."/>
            <person name="Bluhm B."/>
            <person name="Cannon C."/>
            <person name="Castanera R."/>
            <person name="Culley D."/>
            <person name="Daum C."/>
            <person name="Ezra D."/>
            <person name="Gonzalez J."/>
            <person name="Henrissat B."/>
            <person name="Kuo A."/>
            <person name="Liang C."/>
            <person name="Lipzen A."/>
            <person name="Lutzoni F."/>
            <person name="Magnuson J."/>
            <person name="Mondo S."/>
            <person name="Nolan M."/>
            <person name="Ohm R."/>
            <person name="Pangilinan J."/>
            <person name="Park H.-J."/>
            <person name="Ramirez L."/>
            <person name="Alfaro M."/>
            <person name="Sun H."/>
            <person name="Tritt A."/>
            <person name="Yoshinaga Y."/>
            <person name="Zwiers L.-H."/>
            <person name="Turgeon B."/>
            <person name="Goodwin S."/>
            <person name="Spatafora J."/>
            <person name="Crous P."/>
            <person name="Grigoriev I."/>
        </authorList>
    </citation>
    <scope>NUCLEOTIDE SEQUENCE</scope>
    <source>
        <strain evidence="1">ATCC 200398</strain>
    </source>
</reference>
<organism evidence="1 2">
    <name type="scientific">Lindgomyces ingoldianus</name>
    <dbReference type="NCBI Taxonomy" id="673940"/>
    <lineage>
        <taxon>Eukaryota</taxon>
        <taxon>Fungi</taxon>
        <taxon>Dikarya</taxon>
        <taxon>Ascomycota</taxon>
        <taxon>Pezizomycotina</taxon>
        <taxon>Dothideomycetes</taxon>
        <taxon>Pleosporomycetidae</taxon>
        <taxon>Pleosporales</taxon>
        <taxon>Lindgomycetaceae</taxon>
        <taxon>Lindgomyces</taxon>
    </lineage>
</organism>